<dbReference type="RefSeq" id="WP_133229307.1">
    <property type="nucleotide sequence ID" value="NZ_SOZE01000008.1"/>
</dbReference>
<keyword evidence="2" id="KW-1185">Reference proteome</keyword>
<dbReference type="Proteomes" id="UP000297540">
    <property type="component" value="Unassembled WGS sequence"/>
</dbReference>
<reference evidence="1 2" key="1">
    <citation type="journal article" date="2017" name="Int. J. Syst. Evol. Microbiol.">
        <title>Mucilaginibacterpsychrotolerans sp. nov., isolated from peatlands.</title>
        <authorList>
            <person name="Deng Y."/>
            <person name="Shen L."/>
            <person name="Xu B."/>
            <person name="Liu Y."/>
            <person name="Gu Z."/>
            <person name="Liu H."/>
            <person name="Zhou Y."/>
        </authorList>
    </citation>
    <scope>NUCLEOTIDE SEQUENCE [LARGE SCALE GENOMIC DNA]</scope>
    <source>
        <strain evidence="1 2">NH7-4</strain>
    </source>
</reference>
<evidence type="ECO:0000313" key="2">
    <source>
        <dbReference type="Proteomes" id="UP000297540"/>
    </source>
</evidence>
<dbReference type="OrthoDB" id="964950at2"/>
<protein>
    <submittedName>
        <fullName evidence="1">Uncharacterized protein</fullName>
    </submittedName>
</protein>
<gene>
    <name evidence="1" type="ORF">E2R66_09900</name>
</gene>
<accession>A0A4Y8SFN4</accession>
<comment type="caution">
    <text evidence="1">The sequence shown here is derived from an EMBL/GenBank/DDBJ whole genome shotgun (WGS) entry which is preliminary data.</text>
</comment>
<organism evidence="1 2">
    <name type="scientific">Mucilaginibacter psychrotolerans</name>
    <dbReference type="NCBI Taxonomy" id="1524096"/>
    <lineage>
        <taxon>Bacteria</taxon>
        <taxon>Pseudomonadati</taxon>
        <taxon>Bacteroidota</taxon>
        <taxon>Sphingobacteriia</taxon>
        <taxon>Sphingobacteriales</taxon>
        <taxon>Sphingobacteriaceae</taxon>
        <taxon>Mucilaginibacter</taxon>
    </lineage>
</organism>
<sequence length="64" mass="7456">MTTITIDVLNDKAFGILRDLEVLNLIRIHYNQEYLDFIKGIDLKEHETPSSIEALKKRIKELAD</sequence>
<evidence type="ECO:0000313" key="1">
    <source>
        <dbReference type="EMBL" id="TFF37893.1"/>
    </source>
</evidence>
<name>A0A4Y8SFN4_9SPHI</name>
<proteinExistence type="predicted"/>
<dbReference type="EMBL" id="SOZE01000008">
    <property type="protein sequence ID" value="TFF37893.1"/>
    <property type="molecule type" value="Genomic_DNA"/>
</dbReference>
<dbReference type="AlphaFoldDB" id="A0A4Y8SFN4"/>